<dbReference type="Proteomes" id="UP000554235">
    <property type="component" value="Unassembled WGS sequence"/>
</dbReference>
<evidence type="ECO:0000313" key="2">
    <source>
        <dbReference type="Proteomes" id="UP000554235"/>
    </source>
</evidence>
<accession>A0A8H4PCX9</accession>
<gene>
    <name evidence="1" type="ORF">FALBO_5202</name>
</gene>
<dbReference type="EMBL" id="JAADYS010000680">
    <property type="protein sequence ID" value="KAF4467925.1"/>
    <property type="molecule type" value="Genomic_DNA"/>
</dbReference>
<protein>
    <submittedName>
        <fullName evidence="1">Uncharacterized protein</fullName>
    </submittedName>
</protein>
<proteinExistence type="predicted"/>
<name>A0A8H4PCX9_9HYPO</name>
<dbReference type="AlphaFoldDB" id="A0A8H4PCX9"/>
<reference evidence="1 2" key="1">
    <citation type="submission" date="2020-01" db="EMBL/GenBank/DDBJ databases">
        <title>Identification and distribution of gene clusters putatively required for synthesis of sphingolipid metabolism inhibitors in phylogenetically diverse species of the filamentous fungus Fusarium.</title>
        <authorList>
            <person name="Kim H.-S."/>
            <person name="Busman M."/>
            <person name="Brown D.W."/>
            <person name="Divon H."/>
            <person name="Uhlig S."/>
            <person name="Proctor R.H."/>
        </authorList>
    </citation>
    <scope>NUCLEOTIDE SEQUENCE [LARGE SCALE GENOMIC DNA]</scope>
    <source>
        <strain evidence="1 2">NRRL 20459</strain>
    </source>
</reference>
<keyword evidence="2" id="KW-1185">Reference proteome</keyword>
<organism evidence="1 2">
    <name type="scientific">Fusarium albosuccineum</name>
    <dbReference type="NCBI Taxonomy" id="1237068"/>
    <lineage>
        <taxon>Eukaryota</taxon>
        <taxon>Fungi</taxon>
        <taxon>Dikarya</taxon>
        <taxon>Ascomycota</taxon>
        <taxon>Pezizomycotina</taxon>
        <taxon>Sordariomycetes</taxon>
        <taxon>Hypocreomycetidae</taxon>
        <taxon>Hypocreales</taxon>
        <taxon>Nectriaceae</taxon>
        <taxon>Fusarium</taxon>
        <taxon>Fusarium decemcellulare species complex</taxon>
    </lineage>
</organism>
<sequence>MAYSGQPACFALSFPWLNRCFQIGEVRPALNNWSSAPSAIAIAISIFFPSNLTFHLAPRTFFRVLHSSSETAKSNAGYCTLPYGIHENTGTHASLSCIPIEPGSAASATPGPQLKVSLATKREEAKQSEAAATSLAARAPTPAPGIVAAVTTVVATVPYGCFVSRTISTSRLESTLQFALRFKRPHSTVPHSIIHPPFYVLWCTCSRVDIRPSLAWHPVTALTVHPSQAIFT</sequence>
<comment type="caution">
    <text evidence="1">The sequence shown here is derived from an EMBL/GenBank/DDBJ whole genome shotgun (WGS) entry which is preliminary data.</text>
</comment>
<evidence type="ECO:0000313" key="1">
    <source>
        <dbReference type="EMBL" id="KAF4467925.1"/>
    </source>
</evidence>